<evidence type="ECO:0000259" key="11">
    <source>
        <dbReference type="PROSITE" id="PS50968"/>
    </source>
</evidence>
<dbReference type="Gene3D" id="2.40.50.100">
    <property type="match status" value="1"/>
</dbReference>
<dbReference type="PANTHER" id="PTHR43178">
    <property type="entry name" value="DIHYDROLIPOAMIDE ACETYLTRANSFERASE COMPONENT OF PYRUVATE DEHYDROGENASE COMPLEX"/>
    <property type="match status" value="1"/>
</dbReference>
<sequence length="443" mass="47359">MGKTTEILLPDIGDFDEVEVIELLVSVGDQVSVEDSLLTLESDKATMEIPSPHAGVVQALFIKVGDRIGQNQKIVTLELDDGVAETASDKHVSSPAPAAEEIEAVQAPAPASQRDVTGECIPGEKAASAPPVPNSPAVNTDRKAHASPAVRRFARELGVELSLVQGSGPKERVTKDDVQGFVKKSLKGGQPTRVTGSPFEMPAGPEVDYARFGEIDTQPLGRIKKLSGAHLHRCWLTVPHVTQFDEADITELETFRKAQKEVALKQDIRLTFMPFLMKAVAAALKEMPTLNAALSADGESLIYRNYIHIGVAVDTPNGLVVPVIRDVDKKGVFELAKELMTVSGRARDGKLLPADMQGGCFSISSLGGIGGTAFTPIVNAPEVAILGVSRAAMKPVWDGNAFQPRLMLPLSLSYDHRVVDGADGVRFTSLLGGLLSEIRQLLL</sequence>
<reference evidence="13 14" key="1">
    <citation type="journal article" date="2018" name="ISME J.">
        <title>Endosymbiont genomes yield clues of tubeworm success.</title>
        <authorList>
            <person name="Li Y."/>
            <person name="Liles M.R."/>
            <person name="Halanych K.M."/>
        </authorList>
    </citation>
    <scope>NUCLEOTIDE SEQUENCE [LARGE SCALE GENOMIC DNA]</scope>
    <source>
        <strain evidence="13">A1422</strain>
    </source>
</reference>
<evidence type="ECO:0000259" key="12">
    <source>
        <dbReference type="PROSITE" id="PS51826"/>
    </source>
</evidence>
<dbReference type="GO" id="GO:0004742">
    <property type="term" value="F:dihydrolipoyllysine-residue acetyltransferase activity"/>
    <property type="evidence" value="ECO:0007669"/>
    <property type="project" value="UniProtKB-UniRule"/>
</dbReference>
<dbReference type="SUPFAM" id="SSF47005">
    <property type="entry name" value="Peripheral subunit-binding domain of 2-oxo acid dehydrogenase complex"/>
    <property type="match status" value="1"/>
</dbReference>
<accession>A0A370DYZ6</accession>
<dbReference type="SUPFAM" id="SSF51230">
    <property type="entry name" value="Single hybrid motif"/>
    <property type="match status" value="1"/>
</dbReference>
<comment type="function">
    <text evidence="7">The pyruvate dehydrogenase complex catalyzes the overall conversion of pyruvate to acetyl-CoA and CO(2). It contains multiple copies of three enzymatic components: pyruvate dehydrogenase (E1), dihydrolipoamide acetyltransferase (E2) and lipoamide dehydrogenase (E3).</text>
</comment>
<evidence type="ECO:0000313" key="13">
    <source>
        <dbReference type="EMBL" id="RDH90427.1"/>
    </source>
</evidence>
<comment type="similarity">
    <text evidence="1 9">Belongs to the 2-oxoacid dehydrogenase family.</text>
</comment>
<comment type="caution">
    <text evidence="13">The sequence shown here is derived from an EMBL/GenBank/DDBJ whole genome shotgun (WGS) entry which is preliminary data.</text>
</comment>
<feature type="domain" description="Peripheral subunit-binding (PSBD)" evidence="12">
    <location>
        <begin position="145"/>
        <end position="182"/>
    </location>
</feature>
<evidence type="ECO:0000256" key="6">
    <source>
        <dbReference type="ARBA" id="ARBA00023315"/>
    </source>
</evidence>
<dbReference type="EMBL" id="QFXD01000163">
    <property type="protein sequence ID" value="RDH90427.1"/>
    <property type="molecule type" value="Genomic_DNA"/>
</dbReference>
<evidence type="ECO:0000256" key="4">
    <source>
        <dbReference type="ARBA" id="ARBA00022737"/>
    </source>
</evidence>
<dbReference type="PROSITE" id="PS00189">
    <property type="entry name" value="LIPOYL"/>
    <property type="match status" value="1"/>
</dbReference>
<evidence type="ECO:0000256" key="9">
    <source>
        <dbReference type="RuleBase" id="RU361137"/>
    </source>
</evidence>
<feature type="domain" description="Lipoyl-binding" evidence="11">
    <location>
        <begin position="4"/>
        <end position="78"/>
    </location>
</feature>
<dbReference type="GO" id="GO:0005737">
    <property type="term" value="C:cytoplasm"/>
    <property type="evidence" value="ECO:0007669"/>
    <property type="project" value="TreeGrafter"/>
</dbReference>
<dbReference type="PROSITE" id="PS50968">
    <property type="entry name" value="BIOTINYL_LIPOYL"/>
    <property type="match status" value="1"/>
</dbReference>
<dbReference type="EC" id="2.3.1.12" evidence="9"/>
<evidence type="ECO:0000256" key="1">
    <source>
        <dbReference type="ARBA" id="ARBA00007317"/>
    </source>
</evidence>
<dbReference type="FunFam" id="2.40.50.100:FF:000009">
    <property type="entry name" value="Acetyltransferase component of pyruvate dehydrogenase complex"/>
    <property type="match status" value="1"/>
</dbReference>
<dbReference type="InterPro" id="IPR001078">
    <property type="entry name" value="2-oxoacid_DH_actylTfrase"/>
</dbReference>
<dbReference type="GO" id="GO:0045254">
    <property type="term" value="C:pyruvate dehydrogenase complex"/>
    <property type="evidence" value="ECO:0007669"/>
    <property type="project" value="UniProtKB-UniRule"/>
</dbReference>
<dbReference type="Pfam" id="PF00198">
    <property type="entry name" value="2-oxoacid_dh"/>
    <property type="match status" value="1"/>
</dbReference>
<organism evidence="13 14">
    <name type="scientific">endosymbiont of Lamellibrachia luymesi</name>
    <dbReference type="NCBI Taxonomy" id="2200907"/>
    <lineage>
        <taxon>Bacteria</taxon>
        <taxon>Pseudomonadati</taxon>
        <taxon>Pseudomonadota</taxon>
        <taxon>Gammaproteobacteria</taxon>
        <taxon>sulfur-oxidizing symbionts</taxon>
    </lineage>
</organism>
<dbReference type="FunFam" id="3.30.559.10:FF:000004">
    <property type="entry name" value="Acetyltransferase component of pyruvate dehydrogenase complex"/>
    <property type="match status" value="1"/>
</dbReference>
<comment type="subunit">
    <text evidence="2 9">Forms a 24-polypeptide structural core with octahedral symmetry.</text>
</comment>
<dbReference type="InterPro" id="IPR006256">
    <property type="entry name" value="AcTrfase_Pyrv_DH_cplx"/>
</dbReference>
<dbReference type="PROSITE" id="PS51826">
    <property type="entry name" value="PSBD"/>
    <property type="match status" value="1"/>
</dbReference>
<comment type="catalytic activity">
    <reaction evidence="8 9">
        <text>N(6)-[(R)-dihydrolipoyl]-L-lysyl-[protein] + acetyl-CoA = N(6)-[(R)-S(8)-acetyldihydrolipoyl]-L-lysyl-[protein] + CoA</text>
        <dbReference type="Rhea" id="RHEA:17017"/>
        <dbReference type="Rhea" id="RHEA-COMP:10475"/>
        <dbReference type="Rhea" id="RHEA-COMP:10478"/>
        <dbReference type="ChEBI" id="CHEBI:57287"/>
        <dbReference type="ChEBI" id="CHEBI:57288"/>
        <dbReference type="ChEBI" id="CHEBI:83100"/>
        <dbReference type="ChEBI" id="CHEBI:83111"/>
        <dbReference type="EC" id="2.3.1.12"/>
    </reaction>
</comment>
<evidence type="ECO:0000256" key="2">
    <source>
        <dbReference type="ARBA" id="ARBA00011484"/>
    </source>
</evidence>
<keyword evidence="4" id="KW-0677">Repeat</keyword>
<proteinExistence type="inferred from homology"/>
<gene>
    <name evidence="13" type="primary">aceF</name>
    <name evidence="13" type="ORF">DIZ79_09130</name>
</gene>
<dbReference type="InterPro" id="IPR004167">
    <property type="entry name" value="PSBD"/>
</dbReference>
<evidence type="ECO:0000256" key="10">
    <source>
        <dbReference type="SAM" id="MobiDB-lite"/>
    </source>
</evidence>
<evidence type="ECO:0000256" key="5">
    <source>
        <dbReference type="ARBA" id="ARBA00022823"/>
    </source>
</evidence>
<evidence type="ECO:0000256" key="7">
    <source>
        <dbReference type="ARBA" id="ARBA00025211"/>
    </source>
</evidence>
<dbReference type="Pfam" id="PF00364">
    <property type="entry name" value="Biotin_lipoyl"/>
    <property type="match status" value="1"/>
</dbReference>
<comment type="cofactor">
    <cofactor evidence="9">
        <name>(R)-lipoate</name>
        <dbReference type="ChEBI" id="CHEBI:83088"/>
    </cofactor>
    <text evidence="9">Binds 1 lipoyl cofactor covalently.</text>
</comment>
<dbReference type="PANTHER" id="PTHR43178:SF2">
    <property type="entry name" value="DIHYDROLIPOYLLYSINE-RESIDUE ACETYLTRANSFERASE COMPONENT OF PYRUVATE DEHYDROGENASE COMPLEX"/>
    <property type="match status" value="1"/>
</dbReference>
<dbReference type="AlphaFoldDB" id="A0A370DYZ6"/>
<dbReference type="InterPro" id="IPR011053">
    <property type="entry name" value="Single_hybrid_motif"/>
</dbReference>
<dbReference type="InterPro" id="IPR000089">
    <property type="entry name" value="Biotin_lipoyl"/>
</dbReference>
<dbReference type="CDD" id="cd06849">
    <property type="entry name" value="lipoyl_domain"/>
    <property type="match status" value="1"/>
</dbReference>
<keyword evidence="6 9" id="KW-0012">Acyltransferase</keyword>
<evidence type="ECO:0000256" key="8">
    <source>
        <dbReference type="ARBA" id="ARBA00048370"/>
    </source>
</evidence>
<name>A0A370DYZ6_9GAMM</name>
<dbReference type="GO" id="GO:0031405">
    <property type="term" value="F:lipoic acid binding"/>
    <property type="evidence" value="ECO:0007669"/>
    <property type="project" value="TreeGrafter"/>
</dbReference>
<keyword evidence="3 9" id="KW-0808">Transferase</keyword>
<dbReference type="InterPro" id="IPR036625">
    <property type="entry name" value="E3-bd_dom_sf"/>
</dbReference>
<dbReference type="Pfam" id="PF02817">
    <property type="entry name" value="E3_binding"/>
    <property type="match status" value="1"/>
</dbReference>
<dbReference type="Proteomes" id="UP000255508">
    <property type="component" value="Unassembled WGS sequence"/>
</dbReference>
<protein>
    <recommendedName>
        <fullName evidence="9">Acetyltransferase component of pyruvate dehydrogenase complex</fullName>
        <ecNumber evidence="9">2.3.1.12</ecNumber>
    </recommendedName>
</protein>
<dbReference type="Gene3D" id="4.10.320.10">
    <property type="entry name" value="E3-binding domain"/>
    <property type="match status" value="1"/>
</dbReference>
<feature type="region of interest" description="Disordered" evidence="10">
    <location>
        <begin position="106"/>
        <end position="147"/>
    </location>
</feature>
<dbReference type="SUPFAM" id="SSF52777">
    <property type="entry name" value="CoA-dependent acyltransferases"/>
    <property type="match status" value="1"/>
</dbReference>
<dbReference type="Gene3D" id="3.30.559.10">
    <property type="entry name" value="Chloramphenicol acetyltransferase-like domain"/>
    <property type="match status" value="1"/>
</dbReference>
<keyword evidence="5 9" id="KW-0450">Lipoyl</keyword>
<evidence type="ECO:0000256" key="3">
    <source>
        <dbReference type="ARBA" id="ARBA00022679"/>
    </source>
</evidence>
<dbReference type="GO" id="GO:0006086">
    <property type="term" value="P:pyruvate decarboxylation to acetyl-CoA"/>
    <property type="evidence" value="ECO:0007669"/>
    <property type="project" value="UniProtKB-UniRule"/>
</dbReference>
<dbReference type="NCBIfam" id="TIGR01348">
    <property type="entry name" value="PDHac_trf_long"/>
    <property type="match status" value="1"/>
</dbReference>
<dbReference type="InterPro" id="IPR003016">
    <property type="entry name" value="2-oxoA_DH_lipoyl-BS"/>
</dbReference>
<dbReference type="InterPro" id="IPR050743">
    <property type="entry name" value="2-oxoacid_DH_E2_comp"/>
</dbReference>
<evidence type="ECO:0000313" key="14">
    <source>
        <dbReference type="Proteomes" id="UP000255508"/>
    </source>
</evidence>
<dbReference type="InterPro" id="IPR023213">
    <property type="entry name" value="CAT-like_dom_sf"/>
</dbReference>